<dbReference type="Pfam" id="PF13962">
    <property type="entry name" value="PGG"/>
    <property type="match status" value="1"/>
</dbReference>
<keyword evidence="5" id="KW-1185">Reference proteome</keyword>
<organism evidence="4 5">
    <name type="scientific">Rubroshorea leprosula</name>
    <dbReference type="NCBI Taxonomy" id="152421"/>
    <lineage>
        <taxon>Eukaryota</taxon>
        <taxon>Viridiplantae</taxon>
        <taxon>Streptophyta</taxon>
        <taxon>Embryophyta</taxon>
        <taxon>Tracheophyta</taxon>
        <taxon>Spermatophyta</taxon>
        <taxon>Magnoliopsida</taxon>
        <taxon>eudicotyledons</taxon>
        <taxon>Gunneridae</taxon>
        <taxon>Pentapetalae</taxon>
        <taxon>rosids</taxon>
        <taxon>malvids</taxon>
        <taxon>Malvales</taxon>
        <taxon>Dipterocarpaceae</taxon>
        <taxon>Rubroshorea</taxon>
    </lineage>
</organism>
<dbReference type="PANTHER" id="PTHR24177:SF329">
    <property type="entry name" value="ANKYRIN REPEAT PROTEIN"/>
    <property type="match status" value="1"/>
</dbReference>
<protein>
    <recommendedName>
        <fullName evidence="3">PGG domain-containing protein</fullName>
    </recommendedName>
</protein>
<feature type="repeat" description="ANK" evidence="1">
    <location>
        <begin position="193"/>
        <end position="214"/>
    </location>
</feature>
<dbReference type="Proteomes" id="UP001054252">
    <property type="component" value="Unassembled WGS sequence"/>
</dbReference>
<dbReference type="AlphaFoldDB" id="A0AAV5MJT5"/>
<reference evidence="4 5" key="1">
    <citation type="journal article" date="2021" name="Commun. Biol.">
        <title>The genome of Shorea leprosula (Dipterocarpaceae) highlights the ecological relevance of drought in aseasonal tropical rainforests.</title>
        <authorList>
            <person name="Ng K.K.S."/>
            <person name="Kobayashi M.J."/>
            <person name="Fawcett J.A."/>
            <person name="Hatakeyama M."/>
            <person name="Paape T."/>
            <person name="Ng C.H."/>
            <person name="Ang C.C."/>
            <person name="Tnah L.H."/>
            <person name="Lee C.T."/>
            <person name="Nishiyama T."/>
            <person name="Sese J."/>
            <person name="O'Brien M.J."/>
            <person name="Copetti D."/>
            <person name="Mohd Noor M.I."/>
            <person name="Ong R.C."/>
            <person name="Putra M."/>
            <person name="Sireger I.Z."/>
            <person name="Indrioko S."/>
            <person name="Kosugi Y."/>
            <person name="Izuno A."/>
            <person name="Isagi Y."/>
            <person name="Lee S.L."/>
            <person name="Shimizu K.K."/>
        </authorList>
    </citation>
    <scope>NUCLEOTIDE SEQUENCE [LARGE SCALE GENOMIC DNA]</scope>
    <source>
        <strain evidence="4">214</strain>
    </source>
</reference>
<dbReference type="InterPro" id="IPR026961">
    <property type="entry name" value="PGG_dom"/>
</dbReference>
<dbReference type="EMBL" id="BPVZ01000285">
    <property type="protein sequence ID" value="GKV49113.1"/>
    <property type="molecule type" value="Genomic_DNA"/>
</dbReference>
<gene>
    <name evidence="4" type="ORF">SLEP1_g55880</name>
</gene>
<dbReference type="Gene3D" id="1.25.40.20">
    <property type="entry name" value="Ankyrin repeat-containing domain"/>
    <property type="match status" value="1"/>
</dbReference>
<feature type="transmembrane region" description="Helical" evidence="2">
    <location>
        <begin position="545"/>
        <end position="564"/>
    </location>
</feature>
<dbReference type="SUPFAM" id="SSF48403">
    <property type="entry name" value="Ankyrin repeat"/>
    <property type="match status" value="1"/>
</dbReference>
<evidence type="ECO:0000256" key="2">
    <source>
        <dbReference type="SAM" id="Phobius"/>
    </source>
</evidence>
<evidence type="ECO:0000259" key="3">
    <source>
        <dbReference type="Pfam" id="PF13962"/>
    </source>
</evidence>
<keyword evidence="2" id="KW-0812">Transmembrane</keyword>
<proteinExistence type="predicted"/>
<name>A0AAV5MJT5_9ROSI</name>
<dbReference type="GO" id="GO:0016020">
    <property type="term" value="C:membrane"/>
    <property type="evidence" value="ECO:0007669"/>
    <property type="project" value="TreeGrafter"/>
</dbReference>
<sequence>MKANLVQSVPFVRVIPCTIVQLEVHKEDNYERWRIFMQHYLVAQDLWDVVLSSEMPDGEDPREWIKKNALALYAIKISCGAEKFDQIKEINSAKDAWKALADLHKQPNEDGNKDTGIKTVERKQAVTLLKDIEKGDSDAVKEKLLETHPSYSARALENGSTTLHVAITAGKTELAKELISVMSAGELETQNKSGKTVLHLAACKGSREIVECLVAKNKKLLQIPDCEKKIPLVLACATDHKALTLYLYSVTPPEILGPANGDNGFFLLGECLRNYTFEIGLDLLRKFPDLTFHKSSLEPTPIISELVQTLSSLFAGIWFKRLPFWEWPLYILFCKVPIIDDLLVGDKWKTLPEKPGWSLAYNLKYDRAYAREMVHVICEQLSTLERDQFIRSGAVEATFKAIKLGYLHFVKQITKANPDIVWSLDHEHSRDMLMYAVAHRQREIAKFLYGLNAWRKMTEFTTDDDQNNILHLAAKLPPSSPHIHHFSDPVLQMQSETNWFKAIKGIVPTFYKEQRNKDGETPKEVFRREHKDLLKEAQVWVKETANFAAIIGTLIVGIMFAAGITVPGGNNGQDGFPIFSKRAYFGRFMSFDLISLCLASLSVVLFLDIHKSSLTEEDFLSGFLTLKLAMSFYFLFYSIGAMLICSFASIKLVDRQPIVGCILIFILTACLFVYIILKQLLPLCKILYIPIRFFGK</sequence>
<keyword evidence="2" id="KW-0472">Membrane</keyword>
<evidence type="ECO:0000256" key="1">
    <source>
        <dbReference type="PROSITE-ProRule" id="PRU00023"/>
    </source>
</evidence>
<feature type="transmembrane region" description="Helical" evidence="2">
    <location>
        <begin position="584"/>
        <end position="607"/>
    </location>
</feature>
<dbReference type="InterPro" id="IPR036770">
    <property type="entry name" value="Ankyrin_rpt-contain_sf"/>
</dbReference>
<feature type="repeat" description="ANK" evidence="1">
    <location>
        <begin position="158"/>
        <end position="180"/>
    </location>
</feature>
<dbReference type="PROSITE" id="PS50088">
    <property type="entry name" value="ANK_REPEAT"/>
    <property type="match status" value="2"/>
</dbReference>
<feature type="transmembrane region" description="Helical" evidence="2">
    <location>
        <begin position="656"/>
        <end position="677"/>
    </location>
</feature>
<dbReference type="SMART" id="SM00248">
    <property type="entry name" value="ANK"/>
    <property type="match status" value="3"/>
</dbReference>
<feature type="transmembrane region" description="Helical" evidence="2">
    <location>
        <begin position="628"/>
        <end position="650"/>
    </location>
</feature>
<keyword evidence="2" id="KW-1133">Transmembrane helix</keyword>
<comment type="caution">
    <text evidence="4">The sequence shown here is derived from an EMBL/GenBank/DDBJ whole genome shotgun (WGS) entry which is preliminary data.</text>
</comment>
<dbReference type="PANTHER" id="PTHR24177">
    <property type="entry name" value="CASKIN"/>
    <property type="match status" value="1"/>
</dbReference>
<dbReference type="PROSITE" id="PS50297">
    <property type="entry name" value="ANK_REP_REGION"/>
    <property type="match status" value="2"/>
</dbReference>
<evidence type="ECO:0000313" key="5">
    <source>
        <dbReference type="Proteomes" id="UP001054252"/>
    </source>
</evidence>
<keyword evidence="1" id="KW-0040">ANK repeat</keyword>
<dbReference type="InterPro" id="IPR002110">
    <property type="entry name" value="Ankyrin_rpt"/>
</dbReference>
<dbReference type="Pfam" id="PF14223">
    <property type="entry name" value="Retrotran_gag_2"/>
    <property type="match status" value="1"/>
</dbReference>
<evidence type="ECO:0000313" key="4">
    <source>
        <dbReference type="EMBL" id="GKV49113.1"/>
    </source>
</evidence>
<accession>A0AAV5MJT5</accession>
<dbReference type="Pfam" id="PF12796">
    <property type="entry name" value="Ank_2"/>
    <property type="match status" value="1"/>
</dbReference>
<feature type="domain" description="PGG" evidence="3">
    <location>
        <begin position="540"/>
        <end position="649"/>
    </location>
</feature>